<evidence type="ECO:0000313" key="9">
    <source>
        <dbReference type="Proteomes" id="UP000681967"/>
    </source>
</evidence>
<dbReference type="PANTHER" id="PTHR11255:SF54">
    <property type="entry name" value="DIACYLGLYCEROL KINASE THETA"/>
    <property type="match status" value="1"/>
</dbReference>
<feature type="non-terminal residue" evidence="7">
    <location>
        <position position="1"/>
    </location>
</feature>
<evidence type="ECO:0000256" key="3">
    <source>
        <dbReference type="ARBA" id="ARBA00022771"/>
    </source>
</evidence>
<dbReference type="InterPro" id="IPR000756">
    <property type="entry name" value="Diacylglycerol_kin_accessory"/>
</dbReference>
<keyword evidence="4" id="KW-0418">Kinase</keyword>
<dbReference type="Gene3D" id="2.60.200.40">
    <property type="match status" value="1"/>
</dbReference>
<dbReference type="PANTHER" id="PTHR11255">
    <property type="entry name" value="DIACYLGLYCEROL KINASE"/>
    <property type="match status" value="1"/>
</dbReference>
<gene>
    <name evidence="7" type="ORF">BYL167_LOCUS70839</name>
    <name evidence="8" type="ORF">GIL414_LOCUS81393</name>
</gene>
<evidence type="ECO:0000313" key="7">
    <source>
        <dbReference type="EMBL" id="CAF5144397.1"/>
    </source>
</evidence>
<keyword evidence="3" id="KW-0863">Zinc-finger</keyword>
<dbReference type="GO" id="GO:0004143">
    <property type="term" value="F:ATP-dependent diacylglycerol kinase activity"/>
    <property type="evidence" value="ECO:0007669"/>
    <property type="project" value="InterPro"/>
</dbReference>
<organism evidence="7 9">
    <name type="scientific">Rotaria magnacalcarata</name>
    <dbReference type="NCBI Taxonomy" id="392030"/>
    <lineage>
        <taxon>Eukaryota</taxon>
        <taxon>Metazoa</taxon>
        <taxon>Spiralia</taxon>
        <taxon>Gnathifera</taxon>
        <taxon>Rotifera</taxon>
        <taxon>Eurotatoria</taxon>
        <taxon>Bdelloidea</taxon>
        <taxon>Philodinida</taxon>
        <taxon>Philodinidae</taxon>
        <taxon>Rotaria</taxon>
    </lineage>
</organism>
<dbReference type="GO" id="GO:0008270">
    <property type="term" value="F:zinc ion binding"/>
    <property type="evidence" value="ECO:0007669"/>
    <property type="project" value="UniProtKB-KW"/>
</dbReference>
<dbReference type="SUPFAM" id="SSF111331">
    <property type="entry name" value="NAD kinase/diacylglycerol kinase-like"/>
    <property type="match status" value="1"/>
</dbReference>
<name>A0A8S3FZT2_9BILA</name>
<feature type="domain" description="Diacylglycerol kinase accessory" evidence="6">
    <location>
        <begin position="37"/>
        <end position="144"/>
    </location>
</feature>
<comment type="caution">
    <text evidence="7">The sequence shown here is derived from an EMBL/GenBank/DDBJ whole genome shotgun (WGS) entry which is preliminary data.</text>
</comment>
<dbReference type="AlphaFoldDB" id="A0A8S3FZT2"/>
<dbReference type="EMBL" id="CAJOBH010253784">
    <property type="protein sequence ID" value="CAF5144397.1"/>
    <property type="molecule type" value="Genomic_DNA"/>
</dbReference>
<evidence type="ECO:0000256" key="1">
    <source>
        <dbReference type="ARBA" id="ARBA00022679"/>
    </source>
</evidence>
<dbReference type="InterPro" id="IPR037607">
    <property type="entry name" value="DGK"/>
</dbReference>
<dbReference type="GO" id="GO:0016020">
    <property type="term" value="C:membrane"/>
    <property type="evidence" value="ECO:0007669"/>
    <property type="project" value="UniProtKB-SubCell"/>
</dbReference>
<evidence type="ECO:0000259" key="6">
    <source>
        <dbReference type="SMART" id="SM00045"/>
    </source>
</evidence>
<dbReference type="InterPro" id="IPR016064">
    <property type="entry name" value="NAD/diacylglycerol_kinase_sf"/>
</dbReference>
<dbReference type="Proteomes" id="UP000681967">
    <property type="component" value="Unassembled WGS sequence"/>
</dbReference>
<keyword evidence="2" id="KW-0547">Nucleotide-binding</keyword>
<keyword evidence="3" id="KW-0862">Zinc</keyword>
<reference evidence="7" key="1">
    <citation type="submission" date="2021-02" db="EMBL/GenBank/DDBJ databases">
        <authorList>
            <person name="Nowell W R."/>
        </authorList>
    </citation>
    <scope>NUCLEOTIDE SEQUENCE</scope>
</reference>
<keyword evidence="5" id="KW-0067">ATP-binding</keyword>
<sequence length="149" mass="17092">SEPKNKTNELLVFREEDKNKIVLQEGSTSEDKTEMFVMNNYFGLGLDADICLDFHMAREENPNKFNSRIQAKGYYLKTGLRKMMKKGGLKDFTRDIVLEVDGKRVDLPSLEGIVIMNILRFLIIRMKEEECLSIEIFSSTRQTAGSSLS</sequence>
<dbReference type="SMART" id="SM00045">
    <property type="entry name" value="DAGKa"/>
    <property type="match status" value="1"/>
</dbReference>
<evidence type="ECO:0000256" key="2">
    <source>
        <dbReference type="ARBA" id="ARBA00022741"/>
    </source>
</evidence>
<accession>A0A8S3FZT2</accession>
<dbReference type="Proteomes" id="UP000681720">
    <property type="component" value="Unassembled WGS sequence"/>
</dbReference>
<protein>
    <recommendedName>
        <fullName evidence="6">Diacylglycerol kinase accessory domain-containing protein</fullName>
    </recommendedName>
</protein>
<keyword evidence="3" id="KW-0479">Metal-binding</keyword>
<dbReference type="GO" id="GO:0007200">
    <property type="term" value="P:phospholipase C-activating G protein-coupled receptor signaling pathway"/>
    <property type="evidence" value="ECO:0007669"/>
    <property type="project" value="InterPro"/>
</dbReference>
<evidence type="ECO:0000313" key="8">
    <source>
        <dbReference type="EMBL" id="CAF5215553.1"/>
    </source>
</evidence>
<dbReference type="GO" id="GO:0005524">
    <property type="term" value="F:ATP binding"/>
    <property type="evidence" value="ECO:0007669"/>
    <property type="project" value="UniProtKB-KW"/>
</dbReference>
<proteinExistence type="predicted"/>
<keyword evidence="1" id="KW-0808">Transferase</keyword>
<dbReference type="EMBL" id="CAJOBJ010357291">
    <property type="protein sequence ID" value="CAF5215553.1"/>
    <property type="molecule type" value="Genomic_DNA"/>
</dbReference>
<dbReference type="Pfam" id="PF00609">
    <property type="entry name" value="DAGK_acc"/>
    <property type="match status" value="1"/>
</dbReference>
<evidence type="ECO:0000256" key="5">
    <source>
        <dbReference type="ARBA" id="ARBA00022840"/>
    </source>
</evidence>
<evidence type="ECO:0000256" key="4">
    <source>
        <dbReference type="ARBA" id="ARBA00022777"/>
    </source>
</evidence>